<comment type="caution">
    <text evidence="3">The sequence shown here is derived from an EMBL/GenBank/DDBJ whole genome shotgun (WGS) entry which is preliminary data.</text>
</comment>
<keyword evidence="4" id="KW-1185">Reference proteome</keyword>
<keyword evidence="1" id="KW-0472">Membrane</keyword>
<dbReference type="PANTHER" id="PTHR11654">
    <property type="entry name" value="OLIGOPEPTIDE TRANSPORTER-RELATED"/>
    <property type="match status" value="1"/>
</dbReference>
<feature type="signal peptide" evidence="2">
    <location>
        <begin position="1"/>
        <end position="27"/>
    </location>
</feature>
<reference evidence="3 4" key="1">
    <citation type="submission" date="2018-10" db="EMBL/GenBank/DDBJ databases">
        <title>A high-quality apple genome assembly.</title>
        <authorList>
            <person name="Hu J."/>
        </authorList>
    </citation>
    <scope>NUCLEOTIDE SEQUENCE [LARGE SCALE GENOMIC DNA]</scope>
    <source>
        <strain evidence="4">cv. HFTH1</strain>
        <tissue evidence="3">Young leaf</tissue>
    </source>
</reference>
<sequence>MVIRQLPATTIIFWTSYALMMTFSVQAASTMDRSIGNFQIQLAGSLTVFSIEKLMLRNQAVNLDCTYVTLFLNEDSFFLLAVQQQYRFHKTAENGNWACTSNFWDGSSSTITGLFVSTLSFGFFFSSLLVWIVNKVIGGKNGGWLAKTINPGRLDCFYGTFNRSRRHQLQCIYLLCKVVQATKTHTTTGFCR</sequence>
<dbReference type="EMBL" id="RDQH01000341">
    <property type="protein sequence ID" value="RXH74451.1"/>
    <property type="molecule type" value="Genomic_DNA"/>
</dbReference>
<evidence type="ECO:0000256" key="1">
    <source>
        <dbReference type="SAM" id="Phobius"/>
    </source>
</evidence>
<evidence type="ECO:0000256" key="2">
    <source>
        <dbReference type="SAM" id="SignalP"/>
    </source>
</evidence>
<feature type="chain" id="PRO_5019737148" evidence="2">
    <location>
        <begin position="28"/>
        <end position="192"/>
    </location>
</feature>
<keyword evidence="1" id="KW-0812">Transmembrane</keyword>
<dbReference type="AlphaFoldDB" id="A0A498HZ70"/>
<accession>A0A498HZ70</accession>
<dbReference type="STRING" id="3750.A0A498HZ70"/>
<evidence type="ECO:0000313" key="3">
    <source>
        <dbReference type="EMBL" id="RXH74451.1"/>
    </source>
</evidence>
<keyword evidence="2" id="KW-0732">Signal</keyword>
<dbReference type="Gene3D" id="1.20.1250.20">
    <property type="entry name" value="MFS general substrate transporter like domains"/>
    <property type="match status" value="2"/>
</dbReference>
<name>A0A498HZ70_MALDO</name>
<gene>
    <name evidence="3" type="ORF">DVH24_029172</name>
</gene>
<proteinExistence type="predicted"/>
<evidence type="ECO:0000313" key="4">
    <source>
        <dbReference type="Proteomes" id="UP000290289"/>
    </source>
</evidence>
<protein>
    <submittedName>
        <fullName evidence="3">Uncharacterized protein</fullName>
    </submittedName>
</protein>
<keyword evidence="1" id="KW-1133">Transmembrane helix</keyword>
<organism evidence="3 4">
    <name type="scientific">Malus domestica</name>
    <name type="common">Apple</name>
    <name type="synonym">Pyrus malus</name>
    <dbReference type="NCBI Taxonomy" id="3750"/>
    <lineage>
        <taxon>Eukaryota</taxon>
        <taxon>Viridiplantae</taxon>
        <taxon>Streptophyta</taxon>
        <taxon>Embryophyta</taxon>
        <taxon>Tracheophyta</taxon>
        <taxon>Spermatophyta</taxon>
        <taxon>Magnoliopsida</taxon>
        <taxon>eudicotyledons</taxon>
        <taxon>Gunneridae</taxon>
        <taxon>Pentapetalae</taxon>
        <taxon>rosids</taxon>
        <taxon>fabids</taxon>
        <taxon>Rosales</taxon>
        <taxon>Rosaceae</taxon>
        <taxon>Amygdaloideae</taxon>
        <taxon>Maleae</taxon>
        <taxon>Malus</taxon>
    </lineage>
</organism>
<feature type="transmembrane region" description="Helical" evidence="1">
    <location>
        <begin position="111"/>
        <end position="133"/>
    </location>
</feature>
<dbReference type="Proteomes" id="UP000290289">
    <property type="component" value="Chromosome 15"/>
</dbReference>
<dbReference type="InterPro" id="IPR036259">
    <property type="entry name" value="MFS_trans_sf"/>
</dbReference>